<feature type="region of interest" description="Disordered" evidence="1">
    <location>
        <begin position="219"/>
        <end position="249"/>
    </location>
</feature>
<feature type="compositionally biased region" description="Basic residues" evidence="1">
    <location>
        <begin position="319"/>
        <end position="330"/>
    </location>
</feature>
<sequence>MGCSSTTDCDAEGKWESEEDEALSLCDLPINLIKEDYQIYTKNEEDGEESQATKTDEDFNFGSLCGSLTTEPEMCAADQVFFQGQILPLRLSVSSDSGITGCRQDSLSTSRCLSRSESMDHGSLSRFTSVSSSSRSSSFNSISNGSSSYYNSKPRKTRNNFNTHPSPKPQITSSKAHQPVNVSSRNQKPQMWEFFRLGLVRGPKLELIDLKARSNNNNGIKNSVSRNSSCNSYRSNCSSSTKNSTTNTKSKIVNKSSEVVKNAQDLSKGFLAKKIGSLSGCKCSVNAVETVPLNDIMVIKSSDNIDAMEDKKKPVKEMKMKKKRKEKRALSRNRTFEWLTEVSHGSYVDEALKKTHE</sequence>
<proteinExistence type="predicted"/>
<feature type="compositionally biased region" description="Polar residues" evidence="1">
    <location>
        <begin position="159"/>
        <end position="185"/>
    </location>
</feature>
<keyword evidence="3" id="KW-1185">Reference proteome</keyword>
<evidence type="ECO:0000256" key="1">
    <source>
        <dbReference type="SAM" id="MobiDB-lite"/>
    </source>
</evidence>
<accession>A0ABR2R7N4</accession>
<organism evidence="2 3">
    <name type="scientific">Hibiscus sabdariffa</name>
    <name type="common">roselle</name>
    <dbReference type="NCBI Taxonomy" id="183260"/>
    <lineage>
        <taxon>Eukaryota</taxon>
        <taxon>Viridiplantae</taxon>
        <taxon>Streptophyta</taxon>
        <taxon>Embryophyta</taxon>
        <taxon>Tracheophyta</taxon>
        <taxon>Spermatophyta</taxon>
        <taxon>Magnoliopsida</taxon>
        <taxon>eudicotyledons</taxon>
        <taxon>Gunneridae</taxon>
        <taxon>Pentapetalae</taxon>
        <taxon>rosids</taxon>
        <taxon>malvids</taxon>
        <taxon>Malvales</taxon>
        <taxon>Malvaceae</taxon>
        <taxon>Malvoideae</taxon>
        <taxon>Hibiscus</taxon>
    </lineage>
</organism>
<dbReference type="Proteomes" id="UP001396334">
    <property type="component" value="Unassembled WGS sequence"/>
</dbReference>
<dbReference type="PANTHER" id="PTHR33922">
    <property type="entry name" value="OS01G0888066 PROTEIN-RELATED"/>
    <property type="match status" value="1"/>
</dbReference>
<feature type="region of interest" description="Disordered" evidence="1">
    <location>
        <begin position="123"/>
        <end position="185"/>
    </location>
</feature>
<comment type="caution">
    <text evidence="2">The sequence shown here is derived from an EMBL/GenBank/DDBJ whole genome shotgun (WGS) entry which is preliminary data.</text>
</comment>
<reference evidence="2 3" key="1">
    <citation type="journal article" date="2024" name="G3 (Bethesda)">
        <title>Genome assembly of Hibiscus sabdariffa L. provides insights into metabolisms of medicinal natural products.</title>
        <authorList>
            <person name="Kim T."/>
        </authorList>
    </citation>
    <scope>NUCLEOTIDE SEQUENCE [LARGE SCALE GENOMIC DNA]</scope>
    <source>
        <strain evidence="2">TK-2024</strain>
        <tissue evidence="2">Old leaves</tissue>
    </source>
</reference>
<dbReference type="PANTHER" id="PTHR33922:SF2">
    <property type="entry name" value="OS07G0589600 PROTEIN"/>
    <property type="match status" value="1"/>
</dbReference>
<dbReference type="EMBL" id="JBBPBN010000025">
    <property type="protein sequence ID" value="KAK9008971.1"/>
    <property type="molecule type" value="Genomic_DNA"/>
</dbReference>
<protein>
    <recommendedName>
        <fullName evidence="4">Late embryoproteinsis abundant protein group 8 protein</fullName>
    </recommendedName>
</protein>
<evidence type="ECO:0000313" key="2">
    <source>
        <dbReference type="EMBL" id="KAK9008971.1"/>
    </source>
</evidence>
<feature type="compositionally biased region" description="Low complexity" evidence="1">
    <location>
        <begin position="221"/>
        <end position="249"/>
    </location>
</feature>
<gene>
    <name evidence="2" type="ORF">V6N11_080447</name>
</gene>
<name>A0ABR2R7N4_9ROSI</name>
<feature type="region of interest" description="Disordered" evidence="1">
    <location>
        <begin position="311"/>
        <end position="330"/>
    </location>
</feature>
<evidence type="ECO:0000313" key="3">
    <source>
        <dbReference type="Proteomes" id="UP001396334"/>
    </source>
</evidence>
<evidence type="ECO:0008006" key="4">
    <source>
        <dbReference type="Google" id="ProtNLM"/>
    </source>
</evidence>
<feature type="compositionally biased region" description="Low complexity" evidence="1">
    <location>
        <begin position="123"/>
        <end position="152"/>
    </location>
</feature>